<gene>
    <name evidence="1" type="ORF">GJ700_21650</name>
</gene>
<organism evidence="1 2">
    <name type="scientific">Pseudoduganella rivuli</name>
    <dbReference type="NCBI Taxonomy" id="2666085"/>
    <lineage>
        <taxon>Bacteria</taxon>
        <taxon>Pseudomonadati</taxon>
        <taxon>Pseudomonadota</taxon>
        <taxon>Betaproteobacteria</taxon>
        <taxon>Burkholderiales</taxon>
        <taxon>Oxalobacteraceae</taxon>
        <taxon>Telluria group</taxon>
        <taxon>Pseudoduganella</taxon>
    </lineage>
</organism>
<name>A0A7X2IQZ9_9BURK</name>
<dbReference type="AlphaFoldDB" id="A0A7X2IQZ9"/>
<dbReference type="EMBL" id="WKJJ01000014">
    <property type="protein sequence ID" value="MRV74315.1"/>
    <property type="molecule type" value="Genomic_DNA"/>
</dbReference>
<evidence type="ECO:0000313" key="1">
    <source>
        <dbReference type="EMBL" id="MRV74315.1"/>
    </source>
</evidence>
<accession>A0A7X2IQZ9</accession>
<dbReference type="Proteomes" id="UP000446768">
    <property type="component" value="Unassembled WGS sequence"/>
</dbReference>
<keyword evidence="2" id="KW-1185">Reference proteome</keyword>
<dbReference type="RefSeq" id="WP_154377777.1">
    <property type="nucleotide sequence ID" value="NZ_WKJJ01000014.1"/>
</dbReference>
<sequence>MRSFQWKNIFLPDGTSLRTSHCGNVEFAKVVGDRIVSDDGTSLTPSLFANRYAKGRNEWRFVWLRFPGDDYRMRAADCRARFENLQLQRSNNDAEMSKVV</sequence>
<reference evidence="1 2" key="1">
    <citation type="submission" date="2019-11" db="EMBL/GenBank/DDBJ databases">
        <title>Novel species isolated from a subtropical stream in China.</title>
        <authorList>
            <person name="Lu H."/>
        </authorList>
    </citation>
    <scope>NUCLEOTIDE SEQUENCE [LARGE SCALE GENOMIC DNA]</scope>
    <source>
        <strain evidence="1 2">FT92W</strain>
    </source>
</reference>
<comment type="caution">
    <text evidence="1">The sequence shown here is derived from an EMBL/GenBank/DDBJ whole genome shotgun (WGS) entry which is preliminary data.</text>
</comment>
<protein>
    <submittedName>
        <fullName evidence="1">Uncharacterized protein</fullName>
    </submittedName>
</protein>
<proteinExistence type="predicted"/>
<evidence type="ECO:0000313" key="2">
    <source>
        <dbReference type="Proteomes" id="UP000446768"/>
    </source>
</evidence>